<proteinExistence type="predicted"/>
<reference evidence="1 2" key="1">
    <citation type="submission" date="2024-02" db="EMBL/GenBank/DDBJ databases">
        <authorList>
            <person name="Vignale AGUSTIN F."/>
            <person name="Sosa J E."/>
            <person name="Modenutti C."/>
        </authorList>
    </citation>
    <scope>NUCLEOTIDE SEQUENCE [LARGE SCALE GENOMIC DNA]</scope>
</reference>
<dbReference type="AlphaFoldDB" id="A0ABC8S7B5"/>
<protein>
    <recommendedName>
        <fullName evidence="3">RNase H type-1 domain-containing protein</fullName>
    </recommendedName>
</protein>
<organism evidence="1 2">
    <name type="scientific">Ilex paraguariensis</name>
    <name type="common">yerba mate</name>
    <dbReference type="NCBI Taxonomy" id="185542"/>
    <lineage>
        <taxon>Eukaryota</taxon>
        <taxon>Viridiplantae</taxon>
        <taxon>Streptophyta</taxon>
        <taxon>Embryophyta</taxon>
        <taxon>Tracheophyta</taxon>
        <taxon>Spermatophyta</taxon>
        <taxon>Magnoliopsida</taxon>
        <taxon>eudicotyledons</taxon>
        <taxon>Gunneridae</taxon>
        <taxon>Pentapetalae</taxon>
        <taxon>asterids</taxon>
        <taxon>campanulids</taxon>
        <taxon>Aquifoliales</taxon>
        <taxon>Aquifoliaceae</taxon>
        <taxon>Ilex</taxon>
    </lineage>
</organism>
<dbReference type="EMBL" id="CAUOFW020002348">
    <property type="protein sequence ID" value="CAK9153104.1"/>
    <property type="molecule type" value="Genomic_DNA"/>
</dbReference>
<dbReference type="Proteomes" id="UP001642360">
    <property type="component" value="Unassembled WGS sequence"/>
</dbReference>
<evidence type="ECO:0008006" key="3">
    <source>
        <dbReference type="Google" id="ProtNLM"/>
    </source>
</evidence>
<gene>
    <name evidence="1" type="ORF">ILEXP_LOCUS21354</name>
</gene>
<keyword evidence="2" id="KW-1185">Reference proteome</keyword>
<comment type="caution">
    <text evidence="1">The sequence shown here is derived from an EMBL/GenBank/DDBJ whole genome shotgun (WGS) entry which is preliminary data.</text>
</comment>
<sequence length="107" mass="12233">MWKRLCIQSIDCKLQTIIARSGAQIMHTLGAGNQHADCLANLREQSTEVHVQLALPPMELGPWLDEESERFPTPKKRRKIRQSQNFTRTLSSFTSQVLVKLNNFDLA</sequence>
<evidence type="ECO:0000313" key="1">
    <source>
        <dbReference type="EMBL" id="CAK9153104.1"/>
    </source>
</evidence>
<name>A0ABC8S7B5_9AQUA</name>
<evidence type="ECO:0000313" key="2">
    <source>
        <dbReference type="Proteomes" id="UP001642360"/>
    </source>
</evidence>
<accession>A0ABC8S7B5</accession>